<dbReference type="SUPFAM" id="SSF56935">
    <property type="entry name" value="Porins"/>
    <property type="match status" value="1"/>
</dbReference>
<dbReference type="Gene3D" id="2.170.130.10">
    <property type="entry name" value="TonB-dependent receptor, plug domain"/>
    <property type="match status" value="1"/>
</dbReference>
<dbReference type="OrthoDB" id="7051241at2"/>
<gene>
    <name evidence="8" type="ordered locus">Bresu_2687</name>
</gene>
<feature type="chain" id="PRO_5003126882" evidence="5">
    <location>
        <begin position="27"/>
        <end position="1262"/>
    </location>
</feature>
<comment type="subcellular location">
    <subcellularLocation>
        <location evidence="1 4">Cell outer membrane</location>
    </subcellularLocation>
</comment>
<evidence type="ECO:0000256" key="4">
    <source>
        <dbReference type="RuleBase" id="RU003357"/>
    </source>
</evidence>
<dbReference type="RefSeq" id="WP_013270095.1">
    <property type="nucleotide sequence ID" value="NC_014375.1"/>
</dbReference>
<evidence type="ECO:0000256" key="3">
    <source>
        <dbReference type="ARBA" id="ARBA00023237"/>
    </source>
</evidence>
<evidence type="ECO:0000313" key="9">
    <source>
        <dbReference type="Proteomes" id="UP000002696"/>
    </source>
</evidence>
<dbReference type="InterPro" id="IPR037066">
    <property type="entry name" value="Plug_dom_sf"/>
</dbReference>
<dbReference type="InterPro" id="IPR000531">
    <property type="entry name" value="Beta-barrel_TonB"/>
</dbReference>
<dbReference type="InParanoid" id="D9QM68"/>
<evidence type="ECO:0000256" key="5">
    <source>
        <dbReference type="SAM" id="SignalP"/>
    </source>
</evidence>
<feature type="domain" description="TonB-dependent receptor-like beta-barrel" evidence="6">
    <location>
        <begin position="747"/>
        <end position="1230"/>
    </location>
</feature>
<dbReference type="EMBL" id="CP002102">
    <property type="protein sequence ID" value="ADL01994.1"/>
    <property type="molecule type" value="Genomic_DNA"/>
</dbReference>
<protein>
    <submittedName>
        <fullName evidence="8">TonB-dependent receptor</fullName>
    </submittedName>
</protein>
<dbReference type="eggNOG" id="COG1629">
    <property type="taxonomic scope" value="Bacteria"/>
</dbReference>
<dbReference type="Gene3D" id="2.40.170.20">
    <property type="entry name" value="TonB-dependent receptor, beta-barrel domain"/>
    <property type="match status" value="1"/>
</dbReference>
<evidence type="ECO:0000256" key="1">
    <source>
        <dbReference type="ARBA" id="ARBA00004442"/>
    </source>
</evidence>
<accession>D9QM68</accession>
<keyword evidence="8" id="KW-0675">Receptor</keyword>
<comment type="similarity">
    <text evidence="4">Belongs to the TonB-dependent receptor family.</text>
</comment>
<dbReference type="GO" id="GO:0009279">
    <property type="term" value="C:cell outer membrane"/>
    <property type="evidence" value="ECO:0007669"/>
    <property type="project" value="UniProtKB-SubCell"/>
</dbReference>
<evidence type="ECO:0000259" key="6">
    <source>
        <dbReference type="Pfam" id="PF00593"/>
    </source>
</evidence>
<feature type="domain" description="TonB-dependent receptor plug" evidence="7">
    <location>
        <begin position="63"/>
        <end position="179"/>
    </location>
</feature>
<evidence type="ECO:0000259" key="7">
    <source>
        <dbReference type="Pfam" id="PF07715"/>
    </source>
</evidence>
<name>D9QM68_BRESC</name>
<organism evidence="8 9">
    <name type="scientific">Brevundimonas subvibrioides (strain ATCC 15264 / DSM 4735 / LMG 14903 / NBRC 16000 / CB 81)</name>
    <name type="common">Caulobacter subvibrioides</name>
    <dbReference type="NCBI Taxonomy" id="633149"/>
    <lineage>
        <taxon>Bacteria</taxon>
        <taxon>Pseudomonadati</taxon>
        <taxon>Pseudomonadota</taxon>
        <taxon>Alphaproteobacteria</taxon>
        <taxon>Caulobacterales</taxon>
        <taxon>Caulobacteraceae</taxon>
        <taxon>Brevundimonas</taxon>
    </lineage>
</organism>
<dbReference type="Pfam" id="PF07715">
    <property type="entry name" value="Plug"/>
    <property type="match status" value="1"/>
</dbReference>
<dbReference type="STRING" id="633149.Bresu_2687"/>
<dbReference type="eggNOG" id="COG4771">
    <property type="taxonomic scope" value="Bacteria"/>
</dbReference>
<feature type="signal peptide" evidence="5">
    <location>
        <begin position="1"/>
        <end position="26"/>
    </location>
</feature>
<sequence>MISKRKYLFGTTVLAGILSIAAPSFAQTAPTAPQQDEDEVEEVVVTGSRIARPETSGTIPGVQVGEQDIEERLFTNAGDILNDIPLVGGGANLNGTNGGQTASLGVTYIDLLNLGTARTLTLVNGRRFVSNNSATIFVAGNETGSQVDASTIPVALIDRVDILTVGGAAAYGADAVSGVVNYVLKDDYEGAQIQILGGETFKEHDAGRYSINGVWGQNFLDGRLNVAVSGEYSFINDVRASDRSVRSNNPGLTGNPLNGAQRNPAFVPGGTAGVFLGTTVDNILPSVFRPNLRGNTLTRGGLIFNVTQTNNTAENPTIAGYVPGSAPIPVSPAFFQPGNAFRMPGFAQVSPAAWSGANAFTLLQQVPITPFGACITSATDVCAFAPASLTAAQVTAARARYGLSPTLTAAQVLAVVQANRPTAREYYAANPSTNVNDFIGTFIPGVPDIANPSGTAGILPRRAVPIRFDPTGNIVGYDLAGELATNPAAPGTNTTSAGGDGELRTDATALRVRQERYVANVIANYQITDNLRFYTENLYSDAEVRNPLANAGLQNSAGGTTPENAGLLVNVNHPFLTAANRTSLANAGITGNFILSRNNEDVVNSTEQVSTNETFRSVNGISGDFSLFGRDFGFDISHSYGKADTFVEFSAINDAAYAMAVDAVQVGSNVVCRAQRDGLASYIASYGGNPATGFIPGAIIQPISTIGPDGIRTQSLFAPTITQAMVDACQPLNVFGEGRASQAAKDFVSTRESFTNESTQNFTQATLTGSLFDLPAGPLQFAVTGEYRKEELTYFASTLGGTGRTRSAPSATTEGSIEATEYGLELRIPLLGEGFNIPFVKSLELNPAIRYTELEGEAETYRNLSGTIVTPTYDGDREEVYTLAGTWEVNDQLLLRGNISKSVRNPSIVELFLGNQAFFTSATDPCRAAGYNAGAQPAVRRVNCIAEVRRIAAANGGALIAQNGVSTPITSDADAEAFILNVGSAGYGVSGASFTGVIAGRQTLVPEKGDSFTFGFVARPSFIPNLIVAADYLEITVTDALGPLLATDSANFCYDSTSYPNNTPDIGVNSCSGIQRDATFNFTNGFELPYFNLGGTRVKAINANLSYSVGLSDVFSTDMDLGTLAFRSNIYYLMEYSTSGIGDFSDASPSENSLANPSWKTQASILYNRGPFNARWTTNFQDAAIVRSGVLQATAEQANVVRYDAYTLHNLSLGYDVNENITARFVVDNVFDMQELGNNGYLNQVYVDSIGRRWTASLTYTF</sequence>
<keyword evidence="2 4" id="KW-0472">Membrane</keyword>
<evidence type="ECO:0000313" key="8">
    <source>
        <dbReference type="EMBL" id="ADL01994.1"/>
    </source>
</evidence>
<keyword evidence="3" id="KW-0998">Cell outer membrane</keyword>
<proteinExistence type="inferred from homology"/>
<dbReference type="Pfam" id="PF00593">
    <property type="entry name" value="TonB_dep_Rec_b-barrel"/>
    <property type="match status" value="1"/>
</dbReference>
<dbReference type="InterPro" id="IPR012910">
    <property type="entry name" value="Plug_dom"/>
</dbReference>
<keyword evidence="9" id="KW-1185">Reference proteome</keyword>
<evidence type="ECO:0000256" key="2">
    <source>
        <dbReference type="ARBA" id="ARBA00023136"/>
    </source>
</evidence>
<dbReference type="BioCyc" id="BSUB633149:G1GM8-2691-MONOMER"/>
<dbReference type="Proteomes" id="UP000002696">
    <property type="component" value="Chromosome"/>
</dbReference>
<dbReference type="HOGENOM" id="CLU_010745_0_0_5"/>
<keyword evidence="4" id="KW-0798">TonB box</keyword>
<dbReference type="PANTHER" id="PTHR47234:SF2">
    <property type="entry name" value="TONB-DEPENDENT RECEPTOR"/>
    <property type="match status" value="1"/>
</dbReference>
<reference evidence="9" key="1">
    <citation type="journal article" date="2011" name="J. Bacteriol.">
        <title>Genome sequences of eight morphologically diverse alphaproteobacteria.</title>
        <authorList>
            <consortium name="US DOE Joint Genome Institute"/>
            <person name="Brown P.J."/>
            <person name="Kysela D.T."/>
            <person name="Buechlein A."/>
            <person name="Hemmerich C."/>
            <person name="Brun Y.V."/>
        </authorList>
    </citation>
    <scope>NUCLEOTIDE SEQUENCE [LARGE SCALE GENOMIC DNA]</scope>
    <source>
        <strain evidence="9">ATCC 15264 / DSM 4735 / LMG 14903 / NBRC 16000 / CB 81</strain>
    </source>
</reference>
<keyword evidence="5" id="KW-0732">Signal</keyword>
<dbReference type="PANTHER" id="PTHR47234">
    <property type="match status" value="1"/>
</dbReference>
<dbReference type="InterPro" id="IPR036942">
    <property type="entry name" value="Beta-barrel_TonB_sf"/>
</dbReference>
<dbReference type="KEGG" id="bsb:Bresu_2687"/>
<dbReference type="AlphaFoldDB" id="D9QM68"/>